<keyword evidence="3" id="KW-1185">Reference proteome</keyword>
<proteinExistence type="predicted"/>
<feature type="region of interest" description="Disordered" evidence="1">
    <location>
        <begin position="232"/>
        <end position="255"/>
    </location>
</feature>
<dbReference type="OrthoDB" id="547447at2759"/>
<evidence type="ECO:0000313" key="2">
    <source>
        <dbReference type="EMBL" id="KAG2501747.1"/>
    </source>
</evidence>
<organism evidence="2 3">
    <name type="scientific">Edaphochlamys debaryana</name>
    <dbReference type="NCBI Taxonomy" id="47281"/>
    <lineage>
        <taxon>Eukaryota</taxon>
        <taxon>Viridiplantae</taxon>
        <taxon>Chlorophyta</taxon>
        <taxon>core chlorophytes</taxon>
        <taxon>Chlorophyceae</taxon>
        <taxon>CS clade</taxon>
        <taxon>Chlamydomonadales</taxon>
        <taxon>Chlamydomonadales incertae sedis</taxon>
        <taxon>Edaphochlamys</taxon>
    </lineage>
</organism>
<dbReference type="Proteomes" id="UP000612055">
    <property type="component" value="Unassembled WGS sequence"/>
</dbReference>
<dbReference type="PANTHER" id="PTHR46241:SF1">
    <property type="entry name" value="OUTER DYNEIN ARM-DOCKING COMPLEX SUBUNIT 2"/>
    <property type="match status" value="1"/>
</dbReference>
<comment type="caution">
    <text evidence="2">The sequence shown here is derived from an EMBL/GenBank/DDBJ whole genome shotgun (WGS) entry which is preliminary data.</text>
</comment>
<gene>
    <name evidence="2" type="ORF">HYH03_000247</name>
</gene>
<name>A0A836C7G1_9CHLO</name>
<dbReference type="SUPFAM" id="SSF48371">
    <property type="entry name" value="ARM repeat"/>
    <property type="match status" value="1"/>
</dbReference>
<evidence type="ECO:0000256" key="1">
    <source>
        <dbReference type="SAM" id="MobiDB-lite"/>
    </source>
</evidence>
<dbReference type="InterPro" id="IPR011989">
    <property type="entry name" value="ARM-like"/>
</dbReference>
<reference evidence="2" key="1">
    <citation type="journal article" date="2020" name="bioRxiv">
        <title>Comparative genomics of Chlamydomonas.</title>
        <authorList>
            <person name="Craig R.J."/>
            <person name="Hasan A.R."/>
            <person name="Ness R.W."/>
            <person name="Keightley P.D."/>
        </authorList>
    </citation>
    <scope>NUCLEOTIDE SEQUENCE</scope>
    <source>
        <strain evidence="2">CCAP 11/70</strain>
    </source>
</reference>
<dbReference type="EMBL" id="JAEHOE010000001">
    <property type="protein sequence ID" value="KAG2501747.1"/>
    <property type="molecule type" value="Genomic_DNA"/>
</dbReference>
<sequence length="586" mass="61108">MQLGYSIQQPWLQGPTLGATFQHGPGACLPAPVLPQAPPAAPHSPTKPRDSVGLLLEAIRPDSTRPGPETPQHGELIAQALEAVADLARERAGALRLIELQGHVVIVQRLLAAMSALVASATSLPLDVSAADDPRCQQLQASVRCLTHMAMASPSHPDLRTARAHDALLHVMLAVGLTARTGVWALQGLVAVATDAQCAADLARAGLLPPLAEAIQGLAAAQAHRVSCASSSHLNAGDSQNSLRSVGSRNSRQQQSSTELHQYHAVLLHQSPAEAAASEAEVQLAHMLGLLLQNMAGHRATAKKAVEEGLVQAVCGWLCVCVPHYDVEGAVLCAAILCLLGDADQEALRHVVHADAPDALVDMLHPRWATCALVPATVAAAIAVSCRWGASAQAIRMAGGLPALVSTLAGAHGPACCRPIISALSGLIANDPPSVRDLRTTNTVIACGLLLQLLPNNDPRSGVVRTFLRQLGEDPDTAMRLAHTKSAEAAAAVAAVSLNLPLASPDEDRSVGGGRSSHGGDDIVGAVVAARAAARRAYGNTGLLAEMKSYKALRRTSLKQLAKRMDASEWEDLEDGVEVYLHAMEA</sequence>
<dbReference type="InterPro" id="IPR016024">
    <property type="entry name" value="ARM-type_fold"/>
</dbReference>
<dbReference type="Gene3D" id="1.25.10.10">
    <property type="entry name" value="Leucine-rich Repeat Variant"/>
    <property type="match status" value="1"/>
</dbReference>
<dbReference type="PANTHER" id="PTHR46241">
    <property type="entry name" value="ARMADILLO REPEAT-CONTAINING PROTEIN 4 ARMC4"/>
    <property type="match status" value="1"/>
</dbReference>
<protein>
    <submittedName>
        <fullName evidence="2">Uncharacterized protein</fullName>
    </submittedName>
</protein>
<dbReference type="AlphaFoldDB" id="A0A836C7G1"/>
<evidence type="ECO:0000313" key="3">
    <source>
        <dbReference type="Proteomes" id="UP000612055"/>
    </source>
</evidence>
<accession>A0A836C7G1</accession>